<evidence type="ECO:0000313" key="1">
    <source>
        <dbReference type="EMBL" id="TFD83182.1"/>
    </source>
</evidence>
<gene>
    <name evidence="1" type="ORF">E3T61_21575</name>
</gene>
<reference evidence="1 2" key="1">
    <citation type="submission" date="2019-03" db="EMBL/GenBank/DDBJ databases">
        <title>Genomics of glacier-inhabiting Cryobacterium strains.</title>
        <authorList>
            <person name="Liu Q."/>
            <person name="Xin Y.-H."/>
        </authorList>
    </citation>
    <scope>NUCLEOTIDE SEQUENCE [LARGE SCALE GENOMIC DNA]</scope>
    <source>
        <strain evidence="1 2">Sr59</strain>
    </source>
</reference>
<protein>
    <submittedName>
        <fullName evidence="1">Uncharacterized protein</fullName>
    </submittedName>
</protein>
<keyword evidence="2" id="KW-1185">Reference proteome</keyword>
<dbReference type="AlphaFoldDB" id="A0A4R9BFY1"/>
<name>A0A4R9BFY1_9MICO</name>
<sequence length="115" mass="12111">MKRITYNGEPMITGTAVAQSLVHYVTHVAAVASAVAVEVPVLEPNGTVQAHTLVLSGATQLAVIDVDGLSEEEEGTRFPVPELPPVGGQAYALPPEEIQNDAPFLDDDPLDLAPR</sequence>
<proteinExistence type="predicted"/>
<dbReference type="EMBL" id="SOHM01000051">
    <property type="protein sequence ID" value="TFD83182.1"/>
    <property type="molecule type" value="Genomic_DNA"/>
</dbReference>
<comment type="caution">
    <text evidence="1">The sequence shown here is derived from an EMBL/GenBank/DDBJ whole genome shotgun (WGS) entry which is preliminary data.</text>
</comment>
<dbReference type="OrthoDB" id="5120909at2"/>
<organism evidence="1 2">
    <name type="scientific">Cryobacterium lactosi</name>
    <dbReference type="NCBI Taxonomy" id="1259202"/>
    <lineage>
        <taxon>Bacteria</taxon>
        <taxon>Bacillati</taxon>
        <taxon>Actinomycetota</taxon>
        <taxon>Actinomycetes</taxon>
        <taxon>Micrococcales</taxon>
        <taxon>Microbacteriaceae</taxon>
        <taxon>Cryobacterium</taxon>
    </lineage>
</organism>
<dbReference type="Proteomes" id="UP000298468">
    <property type="component" value="Unassembled WGS sequence"/>
</dbReference>
<accession>A0A4R9BFY1</accession>
<evidence type="ECO:0000313" key="2">
    <source>
        <dbReference type="Proteomes" id="UP000298468"/>
    </source>
</evidence>
<dbReference type="RefSeq" id="WP_134642873.1">
    <property type="nucleotide sequence ID" value="NZ_SOHM01000051.1"/>
</dbReference>